<dbReference type="Gene3D" id="3.40.50.1970">
    <property type="match status" value="1"/>
</dbReference>
<proteinExistence type="predicted"/>
<name>A0A7C9VIW7_9BRAD</name>
<dbReference type="Proteomes" id="UP000480266">
    <property type="component" value="Unassembled WGS sequence"/>
</dbReference>
<sequence length="200" mass="20897">MLQSFTFDSAIPRVVFGVVGLDVLAAETASLGVCAPLLVTTRRGAAKWTSFPDSSPFAIAGLYDGAEVHTPVNVTEDALRYARSVRADGFVSFGGGSSIGLGKALSLRTGLPHLAIPTTYSGSEMTSILGETSQGKKQTHRNRAILPATVLYDVSNTRDLPTPVSVMSGLNAIAHAVEAMYAQNGSPLISDIAERAISAM</sequence>
<dbReference type="InterPro" id="IPR001670">
    <property type="entry name" value="ADH_Fe/GldA"/>
</dbReference>
<evidence type="ECO:0000259" key="2">
    <source>
        <dbReference type="Pfam" id="PF00465"/>
    </source>
</evidence>
<accession>A0A7C9VIW7</accession>
<dbReference type="AlphaFoldDB" id="A0A7C9VIW7"/>
<dbReference type="GO" id="GO:0004022">
    <property type="term" value="F:alcohol dehydrogenase (NAD+) activity"/>
    <property type="evidence" value="ECO:0007669"/>
    <property type="project" value="TreeGrafter"/>
</dbReference>
<dbReference type="GO" id="GO:0046872">
    <property type="term" value="F:metal ion binding"/>
    <property type="evidence" value="ECO:0007669"/>
    <property type="project" value="InterPro"/>
</dbReference>
<keyword evidence="4" id="KW-1185">Reference proteome</keyword>
<reference evidence="3" key="1">
    <citation type="submission" date="2020-02" db="EMBL/GenBank/DDBJ databases">
        <title>Draft genome sequence of Candidatus Afipia apatlaquensis IBT-C3, a potential strain for decolorization of textile dyes.</title>
        <authorList>
            <person name="Sanchez-Reyes A."/>
            <person name="Breton-Deval L."/>
            <person name="Mangelson H."/>
            <person name="Sanchez-Flores A."/>
        </authorList>
    </citation>
    <scope>NUCLEOTIDE SEQUENCE [LARGE SCALE GENOMIC DNA]</scope>
    <source>
        <strain evidence="3">IBT-C3</strain>
    </source>
</reference>
<dbReference type="SUPFAM" id="SSF56796">
    <property type="entry name" value="Dehydroquinate synthase-like"/>
    <property type="match status" value="1"/>
</dbReference>
<evidence type="ECO:0000313" key="4">
    <source>
        <dbReference type="Proteomes" id="UP000480266"/>
    </source>
</evidence>
<feature type="non-terminal residue" evidence="3">
    <location>
        <position position="200"/>
    </location>
</feature>
<gene>
    <name evidence="3" type="ORF">G4V63_25135</name>
</gene>
<organism evidence="3 4">
    <name type="scientific">Candidatus Afipia apatlaquensis</name>
    <dbReference type="NCBI Taxonomy" id="2712852"/>
    <lineage>
        <taxon>Bacteria</taxon>
        <taxon>Pseudomonadati</taxon>
        <taxon>Pseudomonadota</taxon>
        <taxon>Alphaproteobacteria</taxon>
        <taxon>Hyphomicrobiales</taxon>
        <taxon>Nitrobacteraceae</taxon>
        <taxon>Afipia</taxon>
    </lineage>
</organism>
<evidence type="ECO:0000256" key="1">
    <source>
        <dbReference type="ARBA" id="ARBA00023002"/>
    </source>
</evidence>
<comment type="caution">
    <text evidence="3">The sequence shown here is derived from an EMBL/GenBank/DDBJ whole genome shotgun (WGS) entry which is preliminary data.</text>
</comment>
<dbReference type="Pfam" id="PF00465">
    <property type="entry name" value="Fe-ADH"/>
    <property type="match status" value="1"/>
</dbReference>
<keyword evidence="1" id="KW-0560">Oxidoreductase</keyword>
<dbReference type="PANTHER" id="PTHR11496:SF105">
    <property type="entry name" value="REDUCTASE, PUTATIVE (AFU_ORTHOLOGUE AFUA_6G07090)-RELATED"/>
    <property type="match status" value="1"/>
</dbReference>
<dbReference type="InterPro" id="IPR039697">
    <property type="entry name" value="Alcohol_dehydrogenase_Fe"/>
</dbReference>
<protein>
    <submittedName>
        <fullName evidence="3">Maleylacetate reductase</fullName>
    </submittedName>
</protein>
<dbReference type="EMBL" id="JAAMRR010001277">
    <property type="protein sequence ID" value="NGX98366.1"/>
    <property type="molecule type" value="Genomic_DNA"/>
</dbReference>
<dbReference type="PANTHER" id="PTHR11496">
    <property type="entry name" value="ALCOHOL DEHYDROGENASE"/>
    <property type="match status" value="1"/>
</dbReference>
<feature type="domain" description="Alcohol dehydrogenase iron-type/glycerol dehydrogenase GldA" evidence="2">
    <location>
        <begin position="13"/>
        <end position="153"/>
    </location>
</feature>
<evidence type="ECO:0000313" key="3">
    <source>
        <dbReference type="EMBL" id="NGX98366.1"/>
    </source>
</evidence>